<organism evidence="1">
    <name type="scientific">Arundo donax</name>
    <name type="common">Giant reed</name>
    <name type="synonym">Donax arundinaceus</name>
    <dbReference type="NCBI Taxonomy" id="35708"/>
    <lineage>
        <taxon>Eukaryota</taxon>
        <taxon>Viridiplantae</taxon>
        <taxon>Streptophyta</taxon>
        <taxon>Embryophyta</taxon>
        <taxon>Tracheophyta</taxon>
        <taxon>Spermatophyta</taxon>
        <taxon>Magnoliopsida</taxon>
        <taxon>Liliopsida</taxon>
        <taxon>Poales</taxon>
        <taxon>Poaceae</taxon>
        <taxon>PACMAD clade</taxon>
        <taxon>Arundinoideae</taxon>
        <taxon>Arundineae</taxon>
        <taxon>Arundo</taxon>
    </lineage>
</organism>
<reference evidence="1" key="2">
    <citation type="journal article" date="2015" name="Data Brief">
        <title>Shoot transcriptome of the giant reed, Arundo donax.</title>
        <authorList>
            <person name="Barrero R.A."/>
            <person name="Guerrero F.D."/>
            <person name="Moolhuijzen P."/>
            <person name="Goolsby J.A."/>
            <person name="Tidwell J."/>
            <person name="Bellgard S.E."/>
            <person name="Bellgard M.I."/>
        </authorList>
    </citation>
    <scope>NUCLEOTIDE SEQUENCE</scope>
    <source>
        <tissue evidence="1">Shoot tissue taken approximately 20 cm above the soil surface</tissue>
    </source>
</reference>
<reference evidence="1" key="1">
    <citation type="submission" date="2014-09" db="EMBL/GenBank/DDBJ databases">
        <authorList>
            <person name="Magalhaes I.L.F."/>
            <person name="Oliveira U."/>
            <person name="Santos F.R."/>
            <person name="Vidigal T.H.D.A."/>
            <person name="Brescovit A.D."/>
            <person name="Santos A.J."/>
        </authorList>
    </citation>
    <scope>NUCLEOTIDE SEQUENCE</scope>
    <source>
        <tissue evidence="1">Shoot tissue taken approximately 20 cm above the soil surface</tissue>
    </source>
</reference>
<sequence>MIWIICYRYVSFKIRCTLTLDLFKFCFR</sequence>
<name>A0A0A9FUY7_ARUDO</name>
<protein>
    <submittedName>
        <fullName evidence="1">Uncharacterized protein</fullName>
    </submittedName>
</protein>
<proteinExistence type="predicted"/>
<dbReference type="AlphaFoldDB" id="A0A0A9FUY7"/>
<accession>A0A0A9FUY7</accession>
<evidence type="ECO:0000313" key="1">
    <source>
        <dbReference type="EMBL" id="JAE16655.1"/>
    </source>
</evidence>
<dbReference type="EMBL" id="GBRH01181241">
    <property type="protein sequence ID" value="JAE16655.1"/>
    <property type="molecule type" value="Transcribed_RNA"/>
</dbReference>